<evidence type="ECO:0000256" key="3">
    <source>
        <dbReference type="ARBA" id="ARBA00006958"/>
    </source>
</evidence>
<name>A0ABD3PL02_9STRA</name>
<accession>A0ABD3PL02</accession>
<evidence type="ECO:0000256" key="6">
    <source>
        <dbReference type="ARBA" id="ARBA00022801"/>
    </source>
</evidence>
<dbReference type="GO" id="GO:0005634">
    <property type="term" value="C:nucleus"/>
    <property type="evidence" value="ECO:0007669"/>
    <property type="project" value="UniProtKB-SubCell"/>
</dbReference>
<evidence type="ECO:0000313" key="10">
    <source>
        <dbReference type="Proteomes" id="UP001516023"/>
    </source>
</evidence>
<evidence type="ECO:0000313" key="9">
    <source>
        <dbReference type="EMBL" id="KAL3788373.1"/>
    </source>
</evidence>
<dbReference type="InterPro" id="IPR027806">
    <property type="entry name" value="HARBI1_dom"/>
</dbReference>
<dbReference type="InterPro" id="IPR045249">
    <property type="entry name" value="HARBI1-like"/>
</dbReference>
<dbReference type="Proteomes" id="UP001516023">
    <property type="component" value="Unassembled WGS sequence"/>
</dbReference>
<comment type="similarity">
    <text evidence="3">Belongs to the HARBI1 family.</text>
</comment>
<keyword evidence="5" id="KW-0479">Metal-binding</keyword>
<comment type="subcellular location">
    <subcellularLocation>
        <location evidence="2">Nucleus</location>
    </subcellularLocation>
</comment>
<evidence type="ECO:0000256" key="4">
    <source>
        <dbReference type="ARBA" id="ARBA00022722"/>
    </source>
</evidence>
<dbReference type="AlphaFoldDB" id="A0ABD3PL02"/>
<keyword evidence="10" id="KW-1185">Reference proteome</keyword>
<keyword evidence="4" id="KW-0540">Nuclease</keyword>
<reference evidence="9 10" key="1">
    <citation type="journal article" date="2020" name="G3 (Bethesda)">
        <title>Improved Reference Genome for Cyclotella cryptica CCMP332, a Model for Cell Wall Morphogenesis, Salinity Adaptation, and Lipid Production in Diatoms (Bacillariophyta).</title>
        <authorList>
            <person name="Roberts W.R."/>
            <person name="Downey K.M."/>
            <person name="Ruck E.C."/>
            <person name="Traller J.C."/>
            <person name="Alverson A.J."/>
        </authorList>
    </citation>
    <scope>NUCLEOTIDE SEQUENCE [LARGE SCALE GENOMIC DNA]</scope>
    <source>
        <strain evidence="9 10">CCMP332</strain>
    </source>
</reference>
<dbReference type="PANTHER" id="PTHR22930">
    <property type="match status" value="1"/>
</dbReference>
<comment type="caution">
    <text evidence="9">The sequence shown here is derived from an EMBL/GenBank/DDBJ whole genome shotgun (WGS) entry which is preliminary data.</text>
</comment>
<gene>
    <name evidence="9" type="ORF">HJC23_009179</name>
</gene>
<dbReference type="GO" id="GO:0004518">
    <property type="term" value="F:nuclease activity"/>
    <property type="evidence" value="ECO:0007669"/>
    <property type="project" value="UniProtKB-KW"/>
</dbReference>
<evidence type="ECO:0000256" key="1">
    <source>
        <dbReference type="ARBA" id="ARBA00001968"/>
    </source>
</evidence>
<evidence type="ECO:0000256" key="5">
    <source>
        <dbReference type="ARBA" id="ARBA00022723"/>
    </source>
</evidence>
<dbReference type="PANTHER" id="PTHR22930:SF85">
    <property type="entry name" value="GH03217P-RELATED"/>
    <property type="match status" value="1"/>
</dbReference>
<dbReference type="GO" id="GO:0046872">
    <property type="term" value="F:metal ion binding"/>
    <property type="evidence" value="ECO:0007669"/>
    <property type="project" value="UniProtKB-KW"/>
</dbReference>
<dbReference type="GO" id="GO:0016787">
    <property type="term" value="F:hydrolase activity"/>
    <property type="evidence" value="ECO:0007669"/>
    <property type="project" value="UniProtKB-KW"/>
</dbReference>
<sequence>MDNIFASAALIVQAAATAARNYDFSSRTGRIPLARQRRSVSEIYNCLGSVYFRRAYRMSFESFWRLHLLLLPHIETCLRQFSNYEKKGGRFGGNYVLPPIRNGEISTSVRLACAIRYFAGGSAYDIAVMFGTSYSVVLSCVWIVVSAVNMCPALYISYPDSVEEQRKIAAEFEKASTPGINNCAGAIDGILIWILKPSMKESKNAGVGQKKFFCGCKNKFGLNCQAVSDSSDLHRRLENGLMKKDGEKDRFVLFGDNAYLNTSYMATPLPNVAGNEDMKSKDNYNFYHSQLRIRVECAFGMLVQKWGILRMAMPRNLSIKKIIAMVNALAKLHNFCIDEHDIPERALAGDMNNIVNHDQGYVEMSSCGDESYDVPMDLMDAGHHFNDVPRFIRRQNSIEDGLLPRMVIHDFIANGHWERLVFTN</sequence>
<evidence type="ECO:0000259" key="8">
    <source>
        <dbReference type="Pfam" id="PF13359"/>
    </source>
</evidence>
<dbReference type="EMBL" id="JABMIG020000157">
    <property type="protein sequence ID" value="KAL3788373.1"/>
    <property type="molecule type" value="Genomic_DNA"/>
</dbReference>
<protein>
    <recommendedName>
        <fullName evidence="8">DDE Tnp4 domain-containing protein</fullName>
    </recommendedName>
</protein>
<proteinExistence type="inferred from homology"/>
<evidence type="ECO:0000256" key="2">
    <source>
        <dbReference type="ARBA" id="ARBA00004123"/>
    </source>
</evidence>
<feature type="domain" description="DDE Tnp4" evidence="8">
    <location>
        <begin position="224"/>
        <end position="334"/>
    </location>
</feature>
<comment type="cofactor">
    <cofactor evidence="1">
        <name>a divalent metal cation</name>
        <dbReference type="ChEBI" id="CHEBI:60240"/>
    </cofactor>
</comment>
<dbReference type="Pfam" id="PF13359">
    <property type="entry name" value="DDE_Tnp_4"/>
    <property type="match status" value="1"/>
</dbReference>
<evidence type="ECO:0000256" key="7">
    <source>
        <dbReference type="ARBA" id="ARBA00023242"/>
    </source>
</evidence>
<keyword evidence="6" id="KW-0378">Hydrolase</keyword>
<keyword evidence="7" id="KW-0539">Nucleus</keyword>
<organism evidence="9 10">
    <name type="scientific">Cyclotella cryptica</name>
    <dbReference type="NCBI Taxonomy" id="29204"/>
    <lineage>
        <taxon>Eukaryota</taxon>
        <taxon>Sar</taxon>
        <taxon>Stramenopiles</taxon>
        <taxon>Ochrophyta</taxon>
        <taxon>Bacillariophyta</taxon>
        <taxon>Coscinodiscophyceae</taxon>
        <taxon>Thalassiosirophycidae</taxon>
        <taxon>Stephanodiscales</taxon>
        <taxon>Stephanodiscaceae</taxon>
        <taxon>Cyclotella</taxon>
    </lineage>
</organism>